<evidence type="ECO:0000259" key="9">
    <source>
        <dbReference type="Pfam" id="PF08543"/>
    </source>
</evidence>
<sequence>MKKIVLTIAGSDSSGGAGIQADIKSIEANGSFAMSVITMITSQNSHEIRSVQQIDLNVIEDQIDVLFEDYNIEAIKIGALLNKDVIKLVARKLKEHKGKKIILDPVMISKSKEKLLKDDSVETLRVEFSKITTLITPNIPETEILIGKEINTVEDMIEASFILQKYGYKNVLIKGGHLEGKDMIDILNLEGQKVIKIKNAKIDTKDTHGTGCTLSSAIASIHSRNENLRESVEEAIEYTQVGIKNALRIGKGSGPLNHFVERK</sequence>
<dbReference type="GO" id="GO:0005829">
    <property type="term" value="C:cytosol"/>
    <property type="evidence" value="ECO:0007669"/>
    <property type="project" value="TreeGrafter"/>
</dbReference>
<keyword evidence="5" id="KW-0547">Nucleotide-binding</keyword>
<dbReference type="Proteomes" id="UP000294192">
    <property type="component" value="Unassembled WGS sequence"/>
</dbReference>
<dbReference type="RefSeq" id="WP_131599114.1">
    <property type="nucleotide sequence ID" value="NZ_CBDBYK010000011.1"/>
</dbReference>
<dbReference type="GO" id="GO:0008902">
    <property type="term" value="F:hydroxymethylpyrimidine kinase activity"/>
    <property type="evidence" value="ECO:0007669"/>
    <property type="project" value="UniProtKB-EC"/>
</dbReference>
<gene>
    <name evidence="10" type="primary">thiD</name>
    <name evidence="10" type="ORF">C4B24_02755</name>
</gene>
<reference evidence="10 11" key="1">
    <citation type="submission" date="2018-02" db="EMBL/GenBank/DDBJ databases">
        <title>Mycoplasma marinum and Mycoplasma todarodis sp. nov., moderately halophilic and psychrotolerant mycoplasmas isolated from cephalopods.</title>
        <authorList>
            <person name="Viver T."/>
        </authorList>
    </citation>
    <scope>NUCLEOTIDE SEQUENCE [LARGE SCALE GENOMIC DNA]</scope>
    <source>
        <strain evidence="10 11">PE</strain>
    </source>
</reference>
<dbReference type="InterPro" id="IPR029056">
    <property type="entry name" value="Ribokinase-like"/>
</dbReference>
<dbReference type="GO" id="GO:0005524">
    <property type="term" value="F:ATP binding"/>
    <property type="evidence" value="ECO:0007669"/>
    <property type="project" value="UniProtKB-KW"/>
</dbReference>
<dbReference type="Pfam" id="PF08543">
    <property type="entry name" value="Phos_pyr_kin"/>
    <property type="match status" value="1"/>
</dbReference>
<dbReference type="PANTHER" id="PTHR20858">
    <property type="entry name" value="PHOSPHOMETHYLPYRIMIDINE KINASE"/>
    <property type="match status" value="1"/>
</dbReference>
<evidence type="ECO:0000313" key="11">
    <source>
        <dbReference type="Proteomes" id="UP000294192"/>
    </source>
</evidence>
<organism evidence="10 11">
    <name type="scientific">Mycoplasma marinum</name>
    <dbReference type="NCBI Taxonomy" id="1937190"/>
    <lineage>
        <taxon>Bacteria</taxon>
        <taxon>Bacillati</taxon>
        <taxon>Mycoplasmatota</taxon>
        <taxon>Mollicutes</taxon>
        <taxon>Mycoplasmataceae</taxon>
        <taxon>Mycoplasma</taxon>
    </lineage>
</organism>
<comment type="catalytic activity">
    <reaction evidence="2">
        <text>4-amino-2-methyl-5-(phosphooxymethyl)pyrimidine + ATP = 4-amino-2-methyl-5-(diphosphooxymethyl)pyrimidine + ADP</text>
        <dbReference type="Rhea" id="RHEA:19893"/>
        <dbReference type="ChEBI" id="CHEBI:30616"/>
        <dbReference type="ChEBI" id="CHEBI:57841"/>
        <dbReference type="ChEBI" id="CHEBI:58354"/>
        <dbReference type="ChEBI" id="CHEBI:456216"/>
        <dbReference type="EC" id="2.7.4.7"/>
    </reaction>
</comment>
<dbReference type="PANTHER" id="PTHR20858:SF17">
    <property type="entry name" value="HYDROXYMETHYLPYRIMIDINE_PHOSPHOMETHYLPYRIMIDINE KINASE THI20-RELATED"/>
    <property type="match status" value="1"/>
</dbReference>
<proteinExistence type="predicted"/>
<feature type="domain" description="Pyridoxamine kinase/Phosphomethylpyrimidine kinase" evidence="9">
    <location>
        <begin position="12"/>
        <end position="257"/>
    </location>
</feature>
<evidence type="ECO:0000256" key="7">
    <source>
        <dbReference type="ARBA" id="ARBA00022840"/>
    </source>
</evidence>
<dbReference type="GO" id="GO:0008972">
    <property type="term" value="F:phosphomethylpyrimidine kinase activity"/>
    <property type="evidence" value="ECO:0007669"/>
    <property type="project" value="UniProtKB-EC"/>
</dbReference>
<comment type="caution">
    <text evidence="10">The sequence shown here is derived from an EMBL/GenBank/DDBJ whole genome shotgun (WGS) entry which is preliminary data.</text>
</comment>
<evidence type="ECO:0000313" key="10">
    <source>
        <dbReference type="EMBL" id="TCG11179.1"/>
    </source>
</evidence>
<dbReference type="EMBL" id="PSZO01000011">
    <property type="protein sequence ID" value="TCG11179.1"/>
    <property type="molecule type" value="Genomic_DNA"/>
</dbReference>
<keyword evidence="6 10" id="KW-0418">Kinase</keyword>
<keyword evidence="11" id="KW-1185">Reference proteome</keyword>
<dbReference type="FunFam" id="3.40.1190.20:FF:000003">
    <property type="entry name" value="Phosphomethylpyrimidine kinase ThiD"/>
    <property type="match status" value="1"/>
</dbReference>
<keyword evidence="8" id="KW-0784">Thiamine biosynthesis</keyword>
<dbReference type="InterPro" id="IPR013749">
    <property type="entry name" value="PM/HMP-P_kinase-1"/>
</dbReference>
<evidence type="ECO:0000256" key="1">
    <source>
        <dbReference type="ARBA" id="ARBA00000151"/>
    </source>
</evidence>
<dbReference type="Gene3D" id="3.40.1190.20">
    <property type="match status" value="1"/>
</dbReference>
<name>A0A4R0XU35_9MOLU</name>
<dbReference type="GO" id="GO:0009228">
    <property type="term" value="P:thiamine biosynthetic process"/>
    <property type="evidence" value="ECO:0007669"/>
    <property type="project" value="UniProtKB-KW"/>
</dbReference>
<dbReference type="SUPFAM" id="SSF53613">
    <property type="entry name" value="Ribokinase-like"/>
    <property type="match status" value="1"/>
</dbReference>
<evidence type="ECO:0000256" key="6">
    <source>
        <dbReference type="ARBA" id="ARBA00022777"/>
    </source>
</evidence>
<dbReference type="InterPro" id="IPR004399">
    <property type="entry name" value="HMP/HMP-P_kinase_dom"/>
</dbReference>
<evidence type="ECO:0000256" key="2">
    <source>
        <dbReference type="ARBA" id="ARBA00000565"/>
    </source>
</evidence>
<dbReference type="AlphaFoldDB" id="A0A4R0XU35"/>
<dbReference type="OrthoDB" id="9810880at2"/>
<evidence type="ECO:0000256" key="3">
    <source>
        <dbReference type="ARBA" id="ARBA00004769"/>
    </source>
</evidence>
<dbReference type="CDD" id="cd01169">
    <property type="entry name" value="HMPP_kinase"/>
    <property type="match status" value="1"/>
</dbReference>
<keyword evidence="4" id="KW-0808">Transferase</keyword>
<accession>A0A4R0XU35</accession>
<evidence type="ECO:0000256" key="4">
    <source>
        <dbReference type="ARBA" id="ARBA00022679"/>
    </source>
</evidence>
<dbReference type="NCBIfam" id="TIGR00097">
    <property type="entry name" value="HMP-P_kinase"/>
    <property type="match status" value="1"/>
</dbReference>
<evidence type="ECO:0000256" key="8">
    <source>
        <dbReference type="ARBA" id="ARBA00022977"/>
    </source>
</evidence>
<comment type="catalytic activity">
    <reaction evidence="1">
        <text>4-amino-5-hydroxymethyl-2-methylpyrimidine + ATP = 4-amino-2-methyl-5-(phosphooxymethyl)pyrimidine + ADP + H(+)</text>
        <dbReference type="Rhea" id="RHEA:23096"/>
        <dbReference type="ChEBI" id="CHEBI:15378"/>
        <dbReference type="ChEBI" id="CHEBI:16892"/>
        <dbReference type="ChEBI" id="CHEBI:30616"/>
        <dbReference type="ChEBI" id="CHEBI:58354"/>
        <dbReference type="ChEBI" id="CHEBI:456216"/>
        <dbReference type="EC" id="2.7.1.49"/>
    </reaction>
</comment>
<protein>
    <submittedName>
        <fullName evidence="10">Bifunctional hydroxymethylpyrimidine kinase/phosphomethylpyrimidine kinase</fullName>
    </submittedName>
</protein>
<evidence type="ECO:0000256" key="5">
    <source>
        <dbReference type="ARBA" id="ARBA00022741"/>
    </source>
</evidence>
<comment type="pathway">
    <text evidence="3">Cofactor biosynthesis; thiamine diphosphate biosynthesis; 4-amino-2-methyl-5-diphosphomethylpyrimidine from 5-amino-1-(5-phospho-D-ribosyl)imidazole: step 3/3.</text>
</comment>
<keyword evidence="7" id="KW-0067">ATP-binding</keyword>